<dbReference type="Proteomes" id="UP000474567">
    <property type="component" value="Unassembled WGS sequence"/>
</dbReference>
<name>A0ABN7EK19_9FLAO</name>
<organism evidence="2 3">
    <name type="scientific">Flavobacterium collinsii</name>
    <dbReference type="NCBI Taxonomy" id="1114861"/>
    <lineage>
        <taxon>Bacteria</taxon>
        <taxon>Pseudomonadati</taxon>
        <taxon>Bacteroidota</taxon>
        <taxon>Flavobacteriia</taxon>
        <taxon>Flavobacteriales</taxon>
        <taxon>Flavobacteriaceae</taxon>
        <taxon>Flavobacterium</taxon>
    </lineage>
</organism>
<protein>
    <submittedName>
        <fullName evidence="2">Uncharacterized protein</fullName>
    </submittedName>
</protein>
<comment type="caution">
    <text evidence="2">The sequence shown here is derived from an EMBL/GenBank/DDBJ whole genome shotgun (WGS) entry which is preliminary data.</text>
</comment>
<keyword evidence="3" id="KW-1185">Reference proteome</keyword>
<feature type="transmembrane region" description="Helical" evidence="1">
    <location>
        <begin position="12"/>
        <end position="37"/>
    </location>
</feature>
<accession>A0ABN7EK19</accession>
<reference evidence="2 3" key="1">
    <citation type="submission" date="2020-02" db="EMBL/GenBank/DDBJ databases">
        <authorList>
            <person name="Criscuolo A."/>
        </authorList>
    </citation>
    <scope>NUCLEOTIDE SEQUENCE [LARGE SCALE GENOMIC DNA]</scope>
    <source>
        <strain evidence="2">CECT7796</strain>
    </source>
</reference>
<keyword evidence="1" id="KW-1133">Transmembrane helix</keyword>
<keyword evidence="1" id="KW-0812">Transmembrane</keyword>
<sequence>MLKIKFIHKTDIYSYTLQFLSINLKFLFNTLAIRLFFAVAHQQSGSKEYRNEFYERIV</sequence>
<evidence type="ECO:0000313" key="2">
    <source>
        <dbReference type="EMBL" id="CAA9198947.1"/>
    </source>
</evidence>
<keyword evidence="1" id="KW-0472">Membrane</keyword>
<dbReference type="EMBL" id="CADCST010000085">
    <property type="protein sequence ID" value="CAA9198947.1"/>
    <property type="molecule type" value="Genomic_DNA"/>
</dbReference>
<gene>
    <name evidence="2" type="ORF">FLACOL7796_02486</name>
</gene>
<proteinExistence type="predicted"/>
<evidence type="ECO:0000256" key="1">
    <source>
        <dbReference type="SAM" id="Phobius"/>
    </source>
</evidence>
<evidence type="ECO:0000313" key="3">
    <source>
        <dbReference type="Proteomes" id="UP000474567"/>
    </source>
</evidence>
<dbReference type="RefSeq" id="WP_173966439.1">
    <property type="nucleotide sequence ID" value="NZ_CADCST010000085.1"/>
</dbReference>